<sequence>MRLLLRSIAHTRPQNPLSHTVNESIGQGTLSRHTAHTTQAGRTSIAAMGNKNSHFSDEELDVLEECTFFTRREILKIHKWFKQIAGKTKDTLTRTEFLALPELAQNPFKERIADAFITNEDSNVTFDDFLDFLSVFSESATRDVKAFYAFRLYDFDEDGYLNEDDIKKVLKLVVGEEFTEEEIKTVCDNIFEEVDIDGDKRLSFVEFEHVGALFARDARVRVHSGTK</sequence>
<name>A0A139AGM9_GONPJ</name>
<evidence type="ECO:0000256" key="3">
    <source>
        <dbReference type="ARBA" id="ARBA00022837"/>
    </source>
</evidence>
<dbReference type="InterPro" id="IPR011992">
    <property type="entry name" value="EF-hand-dom_pair"/>
</dbReference>
<dbReference type="STRING" id="1344416.A0A139AGM9"/>
<evidence type="ECO:0000256" key="1">
    <source>
        <dbReference type="ARBA" id="ARBA00022723"/>
    </source>
</evidence>
<dbReference type="PANTHER" id="PTHR45791:SF1">
    <property type="entry name" value="CALCIUM AND INTEGRIN BINDING FAMILY MEMBER 1"/>
    <property type="match status" value="1"/>
</dbReference>
<dbReference type="EMBL" id="KQ965758">
    <property type="protein sequence ID" value="KXS15971.1"/>
    <property type="molecule type" value="Genomic_DNA"/>
</dbReference>
<dbReference type="Gene3D" id="1.10.238.10">
    <property type="entry name" value="EF-hand"/>
    <property type="match status" value="2"/>
</dbReference>
<dbReference type="PANTHER" id="PTHR45791">
    <property type="entry name" value="CALCIUM AND INTEGRIN BINDING FAMILY MEMBER 2"/>
    <property type="match status" value="1"/>
</dbReference>
<keyword evidence="4" id="KW-0460">Magnesium</keyword>
<dbReference type="GO" id="GO:0005509">
    <property type="term" value="F:calcium ion binding"/>
    <property type="evidence" value="ECO:0007669"/>
    <property type="project" value="InterPro"/>
</dbReference>
<dbReference type="OrthoDB" id="191686at2759"/>
<dbReference type="OMA" id="RDIKAWY"/>
<dbReference type="FunFam" id="1.10.238.10:FF:000079">
    <property type="entry name" value="Calcium and integrin-binding family member 2"/>
    <property type="match status" value="1"/>
</dbReference>
<accession>A0A139AGM9</accession>
<proteinExistence type="predicted"/>
<keyword evidence="7" id="KW-1185">Reference proteome</keyword>
<evidence type="ECO:0000313" key="7">
    <source>
        <dbReference type="Proteomes" id="UP000070544"/>
    </source>
</evidence>
<evidence type="ECO:0000259" key="5">
    <source>
        <dbReference type="PROSITE" id="PS50222"/>
    </source>
</evidence>
<dbReference type="InterPro" id="IPR002048">
    <property type="entry name" value="EF_hand_dom"/>
</dbReference>
<dbReference type="AlphaFoldDB" id="A0A139AGM9"/>
<feature type="domain" description="EF-hand" evidence="5">
    <location>
        <begin position="182"/>
        <end position="217"/>
    </location>
</feature>
<evidence type="ECO:0000256" key="2">
    <source>
        <dbReference type="ARBA" id="ARBA00022737"/>
    </source>
</evidence>
<dbReference type="InterPro" id="IPR051433">
    <property type="entry name" value="CIBP"/>
</dbReference>
<keyword evidence="2" id="KW-0677">Repeat</keyword>
<dbReference type="SUPFAM" id="SSF47473">
    <property type="entry name" value="EF-hand"/>
    <property type="match status" value="1"/>
</dbReference>
<dbReference type="Pfam" id="PF13499">
    <property type="entry name" value="EF-hand_7"/>
    <property type="match status" value="1"/>
</dbReference>
<dbReference type="GO" id="GO:0000287">
    <property type="term" value="F:magnesium ion binding"/>
    <property type="evidence" value="ECO:0007669"/>
    <property type="project" value="TreeGrafter"/>
</dbReference>
<dbReference type="SMART" id="SM00054">
    <property type="entry name" value="EFh"/>
    <property type="match status" value="2"/>
</dbReference>
<protein>
    <submittedName>
        <fullName evidence="6">EF-hand</fullName>
    </submittedName>
</protein>
<dbReference type="Proteomes" id="UP000070544">
    <property type="component" value="Unassembled WGS sequence"/>
</dbReference>
<dbReference type="PROSITE" id="PS00018">
    <property type="entry name" value="EF_HAND_1"/>
    <property type="match status" value="2"/>
</dbReference>
<keyword evidence="3" id="KW-0106">Calcium</keyword>
<organism evidence="6 7">
    <name type="scientific">Gonapodya prolifera (strain JEL478)</name>
    <name type="common">Monoblepharis prolifera</name>
    <dbReference type="NCBI Taxonomy" id="1344416"/>
    <lineage>
        <taxon>Eukaryota</taxon>
        <taxon>Fungi</taxon>
        <taxon>Fungi incertae sedis</taxon>
        <taxon>Chytridiomycota</taxon>
        <taxon>Chytridiomycota incertae sedis</taxon>
        <taxon>Monoblepharidomycetes</taxon>
        <taxon>Monoblepharidales</taxon>
        <taxon>Gonapodyaceae</taxon>
        <taxon>Gonapodya</taxon>
    </lineage>
</organism>
<evidence type="ECO:0000256" key="4">
    <source>
        <dbReference type="ARBA" id="ARBA00022842"/>
    </source>
</evidence>
<keyword evidence="1" id="KW-0479">Metal-binding</keyword>
<feature type="domain" description="EF-hand" evidence="5">
    <location>
        <begin position="141"/>
        <end position="176"/>
    </location>
</feature>
<dbReference type="CDD" id="cd00051">
    <property type="entry name" value="EFh"/>
    <property type="match status" value="1"/>
</dbReference>
<evidence type="ECO:0000313" key="6">
    <source>
        <dbReference type="EMBL" id="KXS15971.1"/>
    </source>
</evidence>
<dbReference type="PROSITE" id="PS50222">
    <property type="entry name" value="EF_HAND_2"/>
    <property type="match status" value="2"/>
</dbReference>
<gene>
    <name evidence="6" type="ORF">M427DRAFT_496141</name>
</gene>
<reference evidence="6 7" key="1">
    <citation type="journal article" date="2015" name="Genome Biol. Evol.">
        <title>Phylogenomic analyses indicate that early fungi evolved digesting cell walls of algal ancestors of land plants.</title>
        <authorList>
            <person name="Chang Y."/>
            <person name="Wang S."/>
            <person name="Sekimoto S."/>
            <person name="Aerts A.L."/>
            <person name="Choi C."/>
            <person name="Clum A."/>
            <person name="LaButti K.M."/>
            <person name="Lindquist E.A."/>
            <person name="Yee Ngan C."/>
            <person name="Ohm R.A."/>
            <person name="Salamov A.A."/>
            <person name="Grigoriev I.V."/>
            <person name="Spatafora J.W."/>
            <person name="Berbee M.L."/>
        </authorList>
    </citation>
    <scope>NUCLEOTIDE SEQUENCE [LARGE SCALE GENOMIC DNA]</scope>
    <source>
        <strain evidence="6 7">JEL478</strain>
    </source>
</reference>
<dbReference type="InterPro" id="IPR018247">
    <property type="entry name" value="EF_Hand_1_Ca_BS"/>
</dbReference>